<reference evidence="14" key="1">
    <citation type="submission" date="2019-02" db="EMBL/GenBank/DDBJ databases">
        <authorList>
            <person name="Gruber-Vodicka R. H."/>
            <person name="Seah K. B. B."/>
        </authorList>
    </citation>
    <scope>NUCLEOTIDE SEQUENCE</scope>
    <source>
        <strain evidence="15">BECK_S127</strain>
        <strain evidence="14">BECK_S1320</strain>
        <strain evidence="13">BECK_S1321</strain>
    </source>
</reference>
<dbReference type="EMBL" id="CAADFR010000039">
    <property type="protein sequence ID" value="VFK39453.1"/>
    <property type="molecule type" value="Genomic_DNA"/>
</dbReference>
<keyword evidence="3 10" id="KW-0813">Transport</keyword>
<dbReference type="AlphaFoldDB" id="A0A450YQ59"/>
<dbReference type="SUPFAM" id="SSF53067">
    <property type="entry name" value="Actin-like ATPase domain"/>
    <property type="match status" value="1"/>
</dbReference>
<evidence type="ECO:0000313" key="15">
    <source>
        <dbReference type="EMBL" id="VFK79254.1"/>
    </source>
</evidence>
<keyword evidence="7 10" id="KW-0653">Protein transport</keyword>
<dbReference type="Gene3D" id="3.30.420.370">
    <property type="match status" value="1"/>
</dbReference>
<evidence type="ECO:0000256" key="6">
    <source>
        <dbReference type="ARBA" id="ARBA00022692"/>
    </source>
</evidence>
<evidence type="ECO:0000313" key="14">
    <source>
        <dbReference type="EMBL" id="VFK43678.1"/>
    </source>
</evidence>
<proteinExistence type="inferred from homology"/>
<dbReference type="InterPro" id="IPR024230">
    <property type="entry name" value="GspL_cyto_dom"/>
</dbReference>
<keyword evidence="9" id="KW-0472">Membrane</keyword>
<comment type="subcellular location">
    <subcellularLocation>
        <location evidence="1">Cell inner membrane</location>
        <topology evidence="1">Single-pass membrane protein</topology>
    </subcellularLocation>
</comment>
<dbReference type="Gene3D" id="3.30.420.380">
    <property type="match status" value="1"/>
</dbReference>
<evidence type="ECO:0000313" key="13">
    <source>
        <dbReference type="EMBL" id="VFK39453.1"/>
    </source>
</evidence>
<sequence>MIDDQLFIQLYPDNEQEITWLRRGKGEGASIPRTGRLADLSEQAADCRVIVFAPAGDVVLLMADVPPMSRQRMSMAIPFALEDDLITDIDSLHFAFAKRSEGEFTPVAVVADDLMSTWLSRLQQANIQPDILIPETLALPLIPDGWSILIDTQGGLVRSGVLSGFAMEPSNLATIVQGALDREEEFPRQIHVLHRAGEGASGISLLKSLCCEVTEESPSDRLQILGAHFDEKRVINLLQGKYSRESGIKQIWRAWRIPLALAMIWFSVWIAGTLFDMARLSEQSRMLDNEIQTAYREVFPEARNMQNLRIRMQRDLDRSRNTGARKTIGFLDILGGIGVHLGSEPNIQLTNIHFRSGKLELRMEIDDLQAFDKIKARLDRADLAVEVLSVTSRGNTVTAHIKISPEISPNKRHSENPAEK</sequence>
<dbReference type="Pfam" id="PF05134">
    <property type="entry name" value="T2SSL"/>
    <property type="match status" value="1"/>
</dbReference>
<dbReference type="NCBIfam" id="TIGR01709">
    <property type="entry name" value="typeII_sec_gspL"/>
    <property type="match status" value="1"/>
</dbReference>
<keyword evidence="8" id="KW-1133">Transmembrane helix</keyword>
<comment type="function">
    <text evidence="10">Inner membrane component of the type II secretion system required for the energy-dependent secretion of extracellular factors such as proteases and toxins from the periplasm.</text>
</comment>
<organism evidence="14">
    <name type="scientific">Candidatus Kentrum sp. SD</name>
    <dbReference type="NCBI Taxonomy" id="2126332"/>
    <lineage>
        <taxon>Bacteria</taxon>
        <taxon>Pseudomonadati</taxon>
        <taxon>Pseudomonadota</taxon>
        <taxon>Gammaproteobacteria</taxon>
        <taxon>Candidatus Kentrum</taxon>
    </lineage>
</organism>
<dbReference type="EMBL" id="CAADHB010000042">
    <property type="protein sequence ID" value="VFK79254.1"/>
    <property type="molecule type" value="Genomic_DNA"/>
</dbReference>
<evidence type="ECO:0000256" key="8">
    <source>
        <dbReference type="ARBA" id="ARBA00022989"/>
    </source>
</evidence>
<evidence type="ECO:0000256" key="10">
    <source>
        <dbReference type="PIRNR" id="PIRNR015761"/>
    </source>
</evidence>
<accession>A0A450YQ59</accession>
<evidence type="ECO:0000256" key="2">
    <source>
        <dbReference type="ARBA" id="ARBA00005318"/>
    </source>
</evidence>
<comment type="similarity">
    <text evidence="2 10">Belongs to the GSP L family.</text>
</comment>
<keyword evidence="4" id="KW-1003">Cell membrane</keyword>
<evidence type="ECO:0000256" key="1">
    <source>
        <dbReference type="ARBA" id="ARBA00004377"/>
    </source>
</evidence>
<dbReference type="GO" id="GO:0009276">
    <property type="term" value="C:Gram-negative-bacterium-type cell wall"/>
    <property type="evidence" value="ECO:0007669"/>
    <property type="project" value="InterPro"/>
</dbReference>
<evidence type="ECO:0000256" key="9">
    <source>
        <dbReference type="ARBA" id="ARBA00023136"/>
    </source>
</evidence>
<feature type="domain" description="GspL periplasmic" evidence="12">
    <location>
        <begin position="252"/>
        <end position="403"/>
    </location>
</feature>
<dbReference type="Pfam" id="PF12693">
    <property type="entry name" value="GspL_C"/>
    <property type="match status" value="1"/>
</dbReference>
<dbReference type="PIRSF" id="PIRSF015761">
    <property type="entry name" value="Protein_L"/>
    <property type="match status" value="1"/>
</dbReference>
<keyword evidence="5" id="KW-0997">Cell inner membrane</keyword>
<evidence type="ECO:0000259" key="11">
    <source>
        <dbReference type="Pfam" id="PF05134"/>
    </source>
</evidence>
<evidence type="ECO:0000256" key="4">
    <source>
        <dbReference type="ARBA" id="ARBA00022475"/>
    </source>
</evidence>
<evidence type="ECO:0000256" key="5">
    <source>
        <dbReference type="ARBA" id="ARBA00022519"/>
    </source>
</evidence>
<evidence type="ECO:0000256" key="3">
    <source>
        <dbReference type="ARBA" id="ARBA00022448"/>
    </source>
</evidence>
<feature type="domain" description="GspL cytoplasmic actin-ATPase-like" evidence="11">
    <location>
        <begin position="6"/>
        <end position="243"/>
    </location>
</feature>
<gene>
    <name evidence="15" type="ORF">BECKSD772D_GA0070982_10427</name>
    <name evidence="14" type="ORF">BECKSD772E_GA0070983_10287</name>
    <name evidence="13" type="ORF">BECKSD772F_GA0070984_10393</name>
</gene>
<evidence type="ECO:0000256" key="7">
    <source>
        <dbReference type="ARBA" id="ARBA00022927"/>
    </source>
</evidence>
<protein>
    <recommendedName>
        <fullName evidence="10">Type II secretion system protein L</fullName>
        <shortName evidence="10">T2SS protein L</shortName>
    </recommendedName>
</protein>
<keyword evidence="6" id="KW-0812">Transmembrane</keyword>
<dbReference type="GO" id="GO:0005886">
    <property type="term" value="C:plasma membrane"/>
    <property type="evidence" value="ECO:0007669"/>
    <property type="project" value="UniProtKB-SubCell"/>
</dbReference>
<dbReference type="Gene3D" id="3.30.1360.100">
    <property type="entry name" value="General secretion pathway protein M, EpsM"/>
    <property type="match status" value="1"/>
</dbReference>
<dbReference type="InterPro" id="IPR043129">
    <property type="entry name" value="ATPase_NBD"/>
</dbReference>
<dbReference type="GO" id="GO:0015627">
    <property type="term" value="C:type II protein secretion system complex"/>
    <property type="evidence" value="ECO:0007669"/>
    <property type="project" value="InterPro"/>
</dbReference>
<dbReference type="CDD" id="cd24017">
    <property type="entry name" value="ASKHA_T2SSL_N"/>
    <property type="match status" value="1"/>
</dbReference>
<dbReference type="InterPro" id="IPR007812">
    <property type="entry name" value="T2SS_protein-GspL"/>
</dbReference>
<dbReference type="GO" id="GO:0015628">
    <property type="term" value="P:protein secretion by the type II secretion system"/>
    <property type="evidence" value="ECO:0007669"/>
    <property type="project" value="InterPro"/>
</dbReference>
<name>A0A450YQ59_9GAMM</name>
<evidence type="ECO:0000259" key="12">
    <source>
        <dbReference type="Pfam" id="PF12693"/>
    </source>
</evidence>
<dbReference type="InterPro" id="IPR025691">
    <property type="entry name" value="GspL_pp_dom"/>
</dbReference>
<dbReference type="EMBL" id="CAADFU010000028">
    <property type="protein sequence ID" value="VFK43678.1"/>
    <property type="molecule type" value="Genomic_DNA"/>
</dbReference>